<sequence length="176" mass="20847">MFERITAKEDFARVYPIMAASFPETELRDEAGQRALLEREGYRLYGIKEADDGYFAVIAAWELAEDFVYLEHFAVAEGKRNGGIGGRLLEEFLAWYGKKAVLEVEVPEDVLTKRRVGFYERHGFYYNEYPYLQPPMRPGQGMLPLRLMTRPAPIQEEEYQRYRRLIYRQVYRYFGE</sequence>
<gene>
    <name evidence="2" type="ORF">H9X83_08620</name>
</gene>
<dbReference type="Gene3D" id="3.40.630.30">
    <property type="match status" value="1"/>
</dbReference>
<dbReference type="InterPro" id="IPR016181">
    <property type="entry name" value="Acyl_CoA_acyltransferase"/>
</dbReference>
<dbReference type="RefSeq" id="WP_205133892.1">
    <property type="nucleotide sequence ID" value="NZ_JACSNT010000010.1"/>
</dbReference>
<dbReference type="CDD" id="cd04301">
    <property type="entry name" value="NAT_SF"/>
    <property type="match status" value="1"/>
</dbReference>
<comment type="caution">
    <text evidence="2">The sequence shown here is derived from an EMBL/GenBank/DDBJ whole genome shotgun (WGS) entry which is preliminary data.</text>
</comment>
<organism evidence="2 3">
    <name type="scientific">Anaerotignum lactatifermentans</name>
    <dbReference type="NCBI Taxonomy" id="160404"/>
    <lineage>
        <taxon>Bacteria</taxon>
        <taxon>Bacillati</taxon>
        <taxon>Bacillota</taxon>
        <taxon>Clostridia</taxon>
        <taxon>Lachnospirales</taxon>
        <taxon>Anaerotignaceae</taxon>
        <taxon>Anaerotignum</taxon>
    </lineage>
</organism>
<dbReference type="InterPro" id="IPR000182">
    <property type="entry name" value="GNAT_dom"/>
</dbReference>
<dbReference type="PROSITE" id="PS51186">
    <property type="entry name" value="GNAT"/>
    <property type="match status" value="1"/>
</dbReference>
<feature type="domain" description="N-acetyltransferase" evidence="1">
    <location>
        <begin position="1"/>
        <end position="150"/>
    </location>
</feature>
<dbReference type="SUPFAM" id="SSF55729">
    <property type="entry name" value="Acyl-CoA N-acyltransferases (Nat)"/>
    <property type="match status" value="1"/>
</dbReference>
<dbReference type="Proteomes" id="UP000729290">
    <property type="component" value="Unassembled WGS sequence"/>
</dbReference>
<evidence type="ECO:0000313" key="2">
    <source>
        <dbReference type="EMBL" id="MBM6878219.1"/>
    </source>
</evidence>
<accession>A0ABS2G9Q6</accession>
<reference evidence="2 3" key="1">
    <citation type="journal article" date="2021" name="Sci. Rep.">
        <title>The distribution of antibiotic resistance genes in chicken gut microbiota commensals.</title>
        <authorList>
            <person name="Juricova H."/>
            <person name="Matiasovicova J."/>
            <person name="Kubasova T."/>
            <person name="Cejkova D."/>
            <person name="Rychlik I."/>
        </authorList>
    </citation>
    <scope>NUCLEOTIDE SEQUENCE [LARGE SCALE GENOMIC DNA]</scope>
    <source>
        <strain evidence="2 3">An431b</strain>
    </source>
</reference>
<keyword evidence="3" id="KW-1185">Reference proteome</keyword>
<proteinExistence type="predicted"/>
<evidence type="ECO:0000313" key="3">
    <source>
        <dbReference type="Proteomes" id="UP000729290"/>
    </source>
</evidence>
<dbReference type="Pfam" id="PF13508">
    <property type="entry name" value="Acetyltransf_7"/>
    <property type="match status" value="1"/>
</dbReference>
<dbReference type="EMBL" id="JACSNV010000011">
    <property type="protein sequence ID" value="MBM6878219.1"/>
    <property type="molecule type" value="Genomic_DNA"/>
</dbReference>
<protein>
    <submittedName>
        <fullName evidence="2">GNAT family N-acetyltransferase</fullName>
    </submittedName>
</protein>
<evidence type="ECO:0000259" key="1">
    <source>
        <dbReference type="PROSITE" id="PS51186"/>
    </source>
</evidence>
<name>A0ABS2G9Q6_9FIRM</name>